<dbReference type="AlphaFoldDB" id="A0A6N9Q6N9"/>
<evidence type="ECO:0000256" key="2">
    <source>
        <dbReference type="SAM" id="Coils"/>
    </source>
</evidence>
<feature type="coiled-coil region" evidence="2">
    <location>
        <begin position="13"/>
        <end position="40"/>
    </location>
</feature>
<keyword evidence="2" id="KW-0175">Coiled coil</keyword>
<dbReference type="EMBL" id="SIJB01000032">
    <property type="protein sequence ID" value="NBI30508.1"/>
    <property type="molecule type" value="Genomic_DNA"/>
</dbReference>
<dbReference type="Proteomes" id="UP000448943">
    <property type="component" value="Unassembled WGS sequence"/>
</dbReference>
<dbReference type="InterPro" id="IPR019734">
    <property type="entry name" value="TPR_rpt"/>
</dbReference>
<dbReference type="InterPro" id="IPR011990">
    <property type="entry name" value="TPR-like_helical_dom_sf"/>
</dbReference>
<feature type="repeat" description="TPR" evidence="1">
    <location>
        <begin position="149"/>
        <end position="182"/>
    </location>
</feature>
<sequence length="188" mass="22012">MNQVLDEIMIEYSSATEDKKGELNEQIKALKEMSNSFIEEWLLFEEKMDKFNEVHLELPKPTLSIMSKQENSFIQEINSDYFQKGLGYFKLLMYNQAVDHFNKTVSDHPEFLLSRVFLALSYLELGEKNEAYNHFQFVTSVSENDKINAISYNAMGCIQMFRKNVEKAEEYFNMAKKIDPALSFYSLS</sequence>
<proteinExistence type="predicted"/>
<keyword evidence="4" id="KW-1185">Reference proteome</keyword>
<evidence type="ECO:0000313" key="3">
    <source>
        <dbReference type="EMBL" id="NBI30508.1"/>
    </source>
</evidence>
<accession>A0A6N9Q6N9</accession>
<feature type="repeat" description="TPR" evidence="1">
    <location>
        <begin position="78"/>
        <end position="111"/>
    </location>
</feature>
<comment type="caution">
    <text evidence="3">The sequence shown here is derived from an EMBL/GenBank/DDBJ whole genome shotgun (WGS) entry which is preliminary data.</text>
</comment>
<reference evidence="3 4" key="1">
    <citation type="submission" date="2019-01" db="EMBL/GenBank/DDBJ databases">
        <title>Chengkuizengella sp. nov., isolated from deep-sea sediment of East Pacific Ocean.</title>
        <authorList>
            <person name="Yang J."/>
            <person name="Lai Q."/>
            <person name="Shao Z."/>
        </authorList>
    </citation>
    <scope>NUCLEOTIDE SEQUENCE [LARGE SCALE GENOMIC DNA]</scope>
    <source>
        <strain evidence="3 4">YPA3-1-1</strain>
    </source>
</reference>
<organism evidence="3 4">
    <name type="scientific">Chengkuizengella marina</name>
    <dbReference type="NCBI Taxonomy" id="2507566"/>
    <lineage>
        <taxon>Bacteria</taxon>
        <taxon>Bacillati</taxon>
        <taxon>Bacillota</taxon>
        <taxon>Bacilli</taxon>
        <taxon>Bacillales</taxon>
        <taxon>Paenibacillaceae</taxon>
        <taxon>Chengkuizengella</taxon>
    </lineage>
</organism>
<dbReference type="Pfam" id="PF13181">
    <property type="entry name" value="TPR_8"/>
    <property type="match status" value="1"/>
</dbReference>
<evidence type="ECO:0000256" key="1">
    <source>
        <dbReference type="PROSITE-ProRule" id="PRU00339"/>
    </source>
</evidence>
<protein>
    <submittedName>
        <fullName evidence="3">Uncharacterized protein</fullName>
    </submittedName>
</protein>
<dbReference type="Gene3D" id="1.25.40.10">
    <property type="entry name" value="Tetratricopeptide repeat domain"/>
    <property type="match status" value="1"/>
</dbReference>
<dbReference type="PROSITE" id="PS50005">
    <property type="entry name" value="TPR"/>
    <property type="match status" value="2"/>
</dbReference>
<keyword evidence="1" id="KW-0802">TPR repeat</keyword>
<name>A0A6N9Q6N9_9BACL</name>
<dbReference type="SUPFAM" id="SSF48452">
    <property type="entry name" value="TPR-like"/>
    <property type="match status" value="1"/>
</dbReference>
<dbReference type="SMART" id="SM00028">
    <property type="entry name" value="TPR"/>
    <property type="match status" value="3"/>
</dbReference>
<evidence type="ECO:0000313" key="4">
    <source>
        <dbReference type="Proteomes" id="UP000448943"/>
    </source>
</evidence>
<gene>
    <name evidence="3" type="ORF">ERL59_16285</name>
</gene>